<dbReference type="SMART" id="SM00052">
    <property type="entry name" value="EAL"/>
    <property type="match status" value="1"/>
</dbReference>
<organism evidence="3 4">
    <name type="scientific">Rhodanobacter lycopersici</name>
    <dbReference type="NCBI Taxonomy" id="3162487"/>
    <lineage>
        <taxon>Bacteria</taxon>
        <taxon>Pseudomonadati</taxon>
        <taxon>Pseudomonadota</taxon>
        <taxon>Gammaproteobacteria</taxon>
        <taxon>Lysobacterales</taxon>
        <taxon>Rhodanobacteraceae</taxon>
        <taxon>Rhodanobacter</taxon>
    </lineage>
</organism>
<proteinExistence type="predicted"/>
<evidence type="ECO:0000256" key="1">
    <source>
        <dbReference type="SAM" id="MobiDB-lite"/>
    </source>
</evidence>
<dbReference type="InterPro" id="IPR029787">
    <property type="entry name" value="Nucleotide_cyclase"/>
</dbReference>
<dbReference type="InterPro" id="IPR035919">
    <property type="entry name" value="EAL_sf"/>
</dbReference>
<dbReference type="CDD" id="cd01948">
    <property type="entry name" value="EAL"/>
    <property type="match status" value="1"/>
</dbReference>
<dbReference type="PANTHER" id="PTHR33121:SF19">
    <property type="entry name" value="CYCLIC DI-GMP PHOSPHODIESTERASE PA2567"/>
    <property type="match status" value="1"/>
</dbReference>
<dbReference type="Proteomes" id="UP001556220">
    <property type="component" value="Unassembled WGS sequence"/>
</dbReference>
<dbReference type="SUPFAM" id="SSF55781">
    <property type="entry name" value="GAF domain-like"/>
    <property type="match status" value="1"/>
</dbReference>
<dbReference type="Gene3D" id="3.30.450.40">
    <property type="match status" value="1"/>
</dbReference>
<dbReference type="InterPro" id="IPR003018">
    <property type="entry name" value="GAF"/>
</dbReference>
<reference evidence="3 4" key="1">
    <citation type="submission" date="2024-06" db="EMBL/GenBank/DDBJ databases">
        <authorList>
            <person name="Woo H."/>
        </authorList>
    </citation>
    <scope>NUCLEOTIDE SEQUENCE [LARGE SCALE GENOMIC DNA]</scope>
    <source>
        <strain evidence="3 4">Si-c</strain>
    </source>
</reference>
<dbReference type="Gene3D" id="3.20.20.450">
    <property type="entry name" value="EAL domain"/>
    <property type="match status" value="1"/>
</dbReference>
<evidence type="ECO:0000313" key="4">
    <source>
        <dbReference type="Proteomes" id="UP001556220"/>
    </source>
</evidence>
<dbReference type="Pfam" id="PF00563">
    <property type="entry name" value="EAL"/>
    <property type="match status" value="1"/>
</dbReference>
<dbReference type="InterPro" id="IPR050706">
    <property type="entry name" value="Cyclic-di-GMP_PDE-like"/>
</dbReference>
<protein>
    <submittedName>
        <fullName evidence="3">EAL domain-containing protein</fullName>
    </submittedName>
</protein>
<dbReference type="SUPFAM" id="SSF55073">
    <property type="entry name" value="Nucleotide cyclase"/>
    <property type="match status" value="1"/>
</dbReference>
<dbReference type="InterPro" id="IPR001633">
    <property type="entry name" value="EAL_dom"/>
</dbReference>
<keyword evidence="4" id="KW-1185">Reference proteome</keyword>
<dbReference type="InterPro" id="IPR043128">
    <property type="entry name" value="Rev_trsase/Diguanyl_cyclase"/>
</dbReference>
<dbReference type="Gene3D" id="3.30.70.270">
    <property type="match status" value="1"/>
</dbReference>
<dbReference type="PANTHER" id="PTHR33121">
    <property type="entry name" value="CYCLIC DI-GMP PHOSPHODIESTERASE PDEF"/>
    <property type="match status" value="1"/>
</dbReference>
<dbReference type="EMBL" id="JBFOHK010000002">
    <property type="protein sequence ID" value="MEW9571782.1"/>
    <property type="molecule type" value="Genomic_DNA"/>
</dbReference>
<dbReference type="SUPFAM" id="SSF141868">
    <property type="entry name" value="EAL domain-like"/>
    <property type="match status" value="1"/>
</dbReference>
<name>A0ABV3QDB0_9GAMM</name>
<evidence type="ECO:0000259" key="2">
    <source>
        <dbReference type="PROSITE" id="PS50883"/>
    </source>
</evidence>
<dbReference type="Pfam" id="PF00990">
    <property type="entry name" value="GGDEF"/>
    <property type="match status" value="1"/>
</dbReference>
<accession>A0ABV3QDB0</accession>
<dbReference type="RefSeq" id="WP_367853855.1">
    <property type="nucleotide sequence ID" value="NZ_JBFOHK010000002.1"/>
</dbReference>
<dbReference type="PROSITE" id="PS50883">
    <property type="entry name" value="EAL"/>
    <property type="match status" value="1"/>
</dbReference>
<sequence>MGISRDSLPGGQPDAGCAPATPDAAERHALPGFEAVARLASGALGVPLVALLLTDGSAFWYTPPGQPDPLSLDGALLAACRAAMRHGVAEVVPDAREDARFLPAGADPAHAEIAFFACEPVFGLDGQPLGALFAIDRRPRLALTTSEQAALRDAAALAGTGAALRFYLNRIDPATRLPHRKAFFADLHARLPGETDTAWLVSIETAPVARFHAFVRAMGHAYADALMRAVAERMQTWMIAGMQLYQVAPTRLAALLPGTHEAPSPAQLDALVAMLREPIDCLGVPFTLQPGVGLLRVEAGELRGGDPLRRAMNASYNAQSTASGWSVYDHTQDERQRHEFFLVTELAAALSERAELELHYQPRLDLASGRCVTLEALARWRHPTLGTVSPGVFVPLAEQAGLMRSFTDWVLDHGLAQLAEWLRNGLDLRLSLSVSSIDLDATLEKRIATAAQHHGVPLTRLELEFTESTAIHHNELTRDVLGALRRAGVGIAIDDFGIGYSNLDALRRMPATSLKIDQSLVRGLDVRQHDASIVRSMAALGHDLGFRVVMEGVETAHEMAAVRSMCCDEVQGNYIAPPMPGTAVPGWQREHAAPDASPAAANC</sequence>
<comment type="caution">
    <text evidence="3">The sequence shown here is derived from an EMBL/GenBank/DDBJ whole genome shotgun (WGS) entry which is preliminary data.</text>
</comment>
<dbReference type="Pfam" id="PF01590">
    <property type="entry name" value="GAF"/>
    <property type="match status" value="1"/>
</dbReference>
<feature type="region of interest" description="Disordered" evidence="1">
    <location>
        <begin position="1"/>
        <end position="23"/>
    </location>
</feature>
<evidence type="ECO:0000313" key="3">
    <source>
        <dbReference type="EMBL" id="MEW9571782.1"/>
    </source>
</evidence>
<dbReference type="SMART" id="SM00267">
    <property type="entry name" value="GGDEF"/>
    <property type="match status" value="1"/>
</dbReference>
<dbReference type="InterPro" id="IPR029016">
    <property type="entry name" value="GAF-like_dom_sf"/>
</dbReference>
<feature type="domain" description="EAL" evidence="2">
    <location>
        <begin position="339"/>
        <end position="592"/>
    </location>
</feature>
<gene>
    <name evidence="3" type="ORF">ABQJ54_08460</name>
</gene>
<dbReference type="InterPro" id="IPR000160">
    <property type="entry name" value="GGDEF_dom"/>
</dbReference>